<keyword evidence="4" id="KW-1185">Reference proteome</keyword>
<dbReference type="SMART" id="SM00422">
    <property type="entry name" value="HTH_MERR"/>
    <property type="match status" value="1"/>
</dbReference>
<dbReference type="EMBL" id="JAKGSG010000046">
    <property type="protein sequence ID" value="MCF4122711.1"/>
    <property type="molecule type" value="Genomic_DNA"/>
</dbReference>
<name>A0AA41QGI7_9MICO</name>
<dbReference type="GO" id="GO:0003677">
    <property type="term" value="F:DNA binding"/>
    <property type="evidence" value="ECO:0007669"/>
    <property type="project" value="UniProtKB-KW"/>
</dbReference>
<dbReference type="Proteomes" id="UP001165405">
    <property type="component" value="Unassembled WGS sequence"/>
</dbReference>
<dbReference type="InterPro" id="IPR009061">
    <property type="entry name" value="DNA-bd_dom_put_sf"/>
</dbReference>
<dbReference type="PANTHER" id="PTHR30204:SF97">
    <property type="entry name" value="MERR FAMILY REGULATORY PROTEIN"/>
    <property type="match status" value="1"/>
</dbReference>
<evidence type="ECO:0000259" key="2">
    <source>
        <dbReference type="PROSITE" id="PS50937"/>
    </source>
</evidence>
<dbReference type="InterPro" id="IPR047057">
    <property type="entry name" value="MerR_fam"/>
</dbReference>
<dbReference type="RefSeq" id="WP_236090507.1">
    <property type="nucleotide sequence ID" value="NZ_JAKGSG010000046.1"/>
</dbReference>
<dbReference type="CDD" id="cd01104">
    <property type="entry name" value="HTH_MlrA-CarA"/>
    <property type="match status" value="1"/>
</dbReference>
<organism evidence="3 4">
    <name type="scientific">Antribacter soli</name>
    <dbReference type="NCBI Taxonomy" id="2910976"/>
    <lineage>
        <taxon>Bacteria</taxon>
        <taxon>Bacillati</taxon>
        <taxon>Actinomycetota</taxon>
        <taxon>Actinomycetes</taxon>
        <taxon>Micrococcales</taxon>
        <taxon>Promicromonosporaceae</taxon>
        <taxon>Antribacter</taxon>
    </lineage>
</organism>
<comment type="caution">
    <text evidence="3">The sequence shown here is derived from an EMBL/GenBank/DDBJ whole genome shotgun (WGS) entry which is preliminary data.</text>
</comment>
<keyword evidence="1" id="KW-0238">DNA-binding</keyword>
<dbReference type="PANTHER" id="PTHR30204">
    <property type="entry name" value="REDOX-CYCLING DRUG-SENSING TRANSCRIPTIONAL ACTIVATOR SOXR"/>
    <property type="match status" value="1"/>
</dbReference>
<accession>A0AA41QGI7</accession>
<evidence type="ECO:0000313" key="4">
    <source>
        <dbReference type="Proteomes" id="UP001165405"/>
    </source>
</evidence>
<protein>
    <submittedName>
        <fullName evidence="3">MerR family transcriptional regulator</fullName>
    </submittedName>
</protein>
<evidence type="ECO:0000313" key="3">
    <source>
        <dbReference type="EMBL" id="MCF4122711.1"/>
    </source>
</evidence>
<dbReference type="SUPFAM" id="SSF46955">
    <property type="entry name" value="Putative DNA-binding domain"/>
    <property type="match status" value="1"/>
</dbReference>
<dbReference type="Gene3D" id="1.10.1660.10">
    <property type="match status" value="1"/>
</dbReference>
<dbReference type="AlphaFoldDB" id="A0AA41QGI7"/>
<proteinExistence type="predicted"/>
<gene>
    <name evidence="3" type="ORF">L1785_17160</name>
</gene>
<reference evidence="3" key="1">
    <citation type="submission" date="2022-01" db="EMBL/GenBank/DDBJ databases">
        <title>Antribacter sp. nov., isolated from Guizhou of China.</title>
        <authorList>
            <person name="Chengliang C."/>
            <person name="Ya Z."/>
        </authorList>
    </citation>
    <scope>NUCLEOTIDE SEQUENCE</scope>
    <source>
        <strain evidence="3">KLBMP 9083</strain>
    </source>
</reference>
<feature type="domain" description="HTH merR-type" evidence="2">
    <location>
        <begin position="19"/>
        <end position="88"/>
    </location>
</feature>
<dbReference type="GO" id="GO:0003700">
    <property type="term" value="F:DNA-binding transcription factor activity"/>
    <property type="evidence" value="ECO:0007669"/>
    <property type="project" value="InterPro"/>
</dbReference>
<dbReference type="Pfam" id="PF13411">
    <property type="entry name" value="MerR_1"/>
    <property type="match status" value="1"/>
</dbReference>
<dbReference type="PROSITE" id="PS50937">
    <property type="entry name" value="HTH_MERR_2"/>
    <property type="match status" value="1"/>
</dbReference>
<evidence type="ECO:0000256" key="1">
    <source>
        <dbReference type="ARBA" id="ARBA00023125"/>
    </source>
</evidence>
<sequence>MTPSRPAQTTGGSRASNPGLAVAAVAKRLGVAPATLRTWDRRYGLGPSGRTAGSHRRYTPDDVARLLVMRRLITEGYAPVDAAKQAKAAGAEELGAVADAEGLPQPGARGDGEDFDELGTSVREDASRSASAGPARGDAIARVTGPASGGVGEEPQRRVHLRALPGGAGGTAPSLRAVAGAPSSVRVSALVDAALAFERTQCDALLVLAPGDDPAAWWTDLVEPAWLRIAQRTVLAGPGEVPEVVLATAALRALRHYTEEFERAIVESGGPPANHPSRMRKIVLVFAAPDEVVPLSAHALAAALAAQGSMAKIVTGPASTHRSVELVTMVRPAAVVLATTQNRPDLDVVHAVHEGYPDLPIFVGLRRDAAATALPFGPTVQQLRSFNGLLHEVLAVLRG</sequence>
<dbReference type="InterPro" id="IPR000551">
    <property type="entry name" value="MerR-type_HTH_dom"/>
</dbReference>